<dbReference type="EC" id="3.1.21.3" evidence="5"/>
<feature type="domain" description="Type I restriction modification DNA specificity" evidence="4">
    <location>
        <begin position="2"/>
        <end position="106"/>
    </location>
</feature>
<dbReference type="STRING" id="940190.MPTP_1521"/>
<keyword evidence="6" id="KW-1185">Reference proteome</keyword>
<gene>
    <name evidence="5" type="ordered locus">MPTP_1521</name>
</gene>
<organism evidence="5 6">
    <name type="scientific">Melissococcus plutonius (strain ATCC 35311 / DSM 29964 / CIP 104052 / LMG 20360 / NCIMB 702443)</name>
    <dbReference type="NCBI Taxonomy" id="940190"/>
    <lineage>
        <taxon>Bacteria</taxon>
        <taxon>Bacillati</taxon>
        <taxon>Bacillota</taxon>
        <taxon>Bacilli</taxon>
        <taxon>Lactobacillales</taxon>
        <taxon>Enterococcaceae</taxon>
        <taxon>Melissococcus</taxon>
    </lineage>
</organism>
<name>F3YBS2_MELPT</name>
<dbReference type="HOGENOM" id="CLU_021095_0_0_9"/>
<dbReference type="Pfam" id="PF01420">
    <property type="entry name" value="Methylase_S"/>
    <property type="match status" value="2"/>
</dbReference>
<proteinExistence type="inferred from homology"/>
<dbReference type="Proteomes" id="UP000008456">
    <property type="component" value="Chromosome"/>
</dbReference>
<sequence>MLFTSRAGIGKTAILLKEGCTNQGFQSIVPHKERLDSYFIFSKTDDLKKYGEKNGAGSTFIEVSGKQISHMSIIIPEIEEQQKIGNFLKQLDDIITLQQHKLELLKQMKQGYLQKMFPKNEEDKPEIRFAGYTGAWEQRKFGDMVERVKSYSLSRDVETLEDTDIKYVHYGDIHTKVADRVTKLSNLPFIKYDDYEFIQKGDVIVADASEDYKGIATPSVIIEDVGYKLVAGLHTIALRPFDMDSVFLYYLMNSNSFRKHGYRVGTGMKVFGISYSNILNFETYFPQIDEQKKIGWMLLKIDDSIALHQHKLELLKQMKQGYLQKMFV</sequence>
<dbReference type="PANTHER" id="PTHR30408">
    <property type="entry name" value="TYPE-1 RESTRICTION ENZYME ECOKI SPECIFICITY PROTEIN"/>
    <property type="match status" value="1"/>
</dbReference>
<dbReference type="EMBL" id="AP012200">
    <property type="protein sequence ID" value="BAK21950.1"/>
    <property type="molecule type" value="Genomic_DNA"/>
</dbReference>
<dbReference type="InterPro" id="IPR044946">
    <property type="entry name" value="Restrct_endonuc_typeI_TRD_sf"/>
</dbReference>
<evidence type="ECO:0000313" key="6">
    <source>
        <dbReference type="Proteomes" id="UP000008456"/>
    </source>
</evidence>
<feature type="domain" description="Type I restriction modification DNA specificity" evidence="4">
    <location>
        <begin position="136"/>
        <end position="317"/>
    </location>
</feature>
<dbReference type="PANTHER" id="PTHR30408:SF12">
    <property type="entry name" value="TYPE I RESTRICTION ENZYME MJAVIII SPECIFICITY SUBUNIT"/>
    <property type="match status" value="1"/>
</dbReference>
<reference evidence="5 6" key="1">
    <citation type="journal article" date="2011" name="J. Bacteriol.">
        <title>Complete genome sequence of Melissococcus plutonius ATCC 35311.</title>
        <authorList>
            <person name="Okumura K."/>
            <person name="Arai R."/>
            <person name="Okura M."/>
            <person name="Kirikae T."/>
            <person name="Takamatsu D."/>
            <person name="Osaki M."/>
            <person name="Miyoshi-Akiyama T."/>
        </authorList>
    </citation>
    <scope>NUCLEOTIDE SEQUENCE [LARGE SCALE GENOMIC DNA]</scope>
    <source>
        <strain evidence="6">ATCC 35311 / CIP 104052 / LMG 20360 / NCIMB 702443</strain>
    </source>
</reference>
<evidence type="ECO:0000256" key="2">
    <source>
        <dbReference type="ARBA" id="ARBA00022747"/>
    </source>
</evidence>
<comment type="similarity">
    <text evidence="1">Belongs to the type-I restriction system S methylase family.</text>
</comment>
<dbReference type="GO" id="GO:0009035">
    <property type="term" value="F:type I site-specific deoxyribonuclease activity"/>
    <property type="evidence" value="ECO:0007669"/>
    <property type="project" value="UniProtKB-EC"/>
</dbReference>
<dbReference type="GO" id="GO:0003677">
    <property type="term" value="F:DNA binding"/>
    <property type="evidence" value="ECO:0007669"/>
    <property type="project" value="UniProtKB-KW"/>
</dbReference>
<dbReference type="InterPro" id="IPR000055">
    <property type="entry name" value="Restrct_endonuc_typeI_TRD"/>
</dbReference>
<dbReference type="AlphaFoldDB" id="F3YBS2"/>
<keyword evidence="3" id="KW-0238">DNA-binding</keyword>
<dbReference type="Gene3D" id="3.90.220.20">
    <property type="entry name" value="DNA methylase specificity domains"/>
    <property type="match status" value="2"/>
</dbReference>
<reference key="2">
    <citation type="submission" date="2011-04" db="EMBL/GenBank/DDBJ databases">
        <title>Whole genome sequence of Melissococcus plutonius ATCC 35311.</title>
        <authorList>
            <person name="Okumura K."/>
            <person name="Arai R."/>
            <person name="Osaki M."/>
            <person name="Okura M."/>
            <person name="Kirikae T."/>
            <person name="Takamatsu D."/>
            <person name="Akiyama T."/>
        </authorList>
    </citation>
    <scope>NUCLEOTIDE SEQUENCE</scope>
    <source>
        <strain>ATCC 35311</strain>
    </source>
</reference>
<dbReference type="GO" id="GO:0009307">
    <property type="term" value="P:DNA restriction-modification system"/>
    <property type="evidence" value="ECO:0007669"/>
    <property type="project" value="UniProtKB-KW"/>
</dbReference>
<dbReference type="InterPro" id="IPR052021">
    <property type="entry name" value="Type-I_RS_S_subunit"/>
</dbReference>
<evidence type="ECO:0000259" key="4">
    <source>
        <dbReference type="Pfam" id="PF01420"/>
    </source>
</evidence>
<dbReference type="SUPFAM" id="SSF116734">
    <property type="entry name" value="DNA methylase specificity domain"/>
    <property type="match status" value="2"/>
</dbReference>
<accession>F3YBS2</accession>
<protein>
    <submittedName>
        <fullName evidence="5">Type I restriction-modification system, specificity subunit S</fullName>
        <ecNumber evidence="5">3.1.21.3</ecNumber>
    </submittedName>
</protein>
<keyword evidence="5" id="KW-0378">Hydrolase</keyword>
<keyword evidence="2" id="KW-0680">Restriction system</keyword>
<evidence type="ECO:0000256" key="3">
    <source>
        <dbReference type="ARBA" id="ARBA00023125"/>
    </source>
</evidence>
<evidence type="ECO:0000313" key="5">
    <source>
        <dbReference type="EMBL" id="BAK21950.1"/>
    </source>
</evidence>
<evidence type="ECO:0000256" key="1">
    <source>
        <dbReference type="ARBA" id="ARBA00010923"/>
    </source>
</evidence>
<dbReference type="KEGG" id="mps:MPTP_1521"/>